<protein>
    <submittedName>
        <fullName evidence="1">Uncharacterized protein</fullName>
    </submittedName>
</protein>
<gene>
    <name evidence="1" type="ORF">METZ01_LOCUS76499</name>
</gene>
<dbReference type="EMBL" id="UINC01005803">
    <property type="protein sequence ID" value="SVA23645.1"/>
    <property type="molecule type" value="Genomic_DNA"/>
</dbReference>
<organism evidence="1">
    <name type="scientific">marine metagenome</name>
    <dbReference type="NCBI Taxonomy" id="408172"/>
    <lineage>
        <taxon>unclassified sequences</taxon>
        <taxon>metagenomes</taxon>
        <taxon>ecological metagenomes</taxon>
    </lineage>
</organism>
<dbReference type="AlphaFoldDB" id="A0A381U5W4"/>
<name>A0A381U5W4_9ZZZZ</name>
<sequence length="42" mass="4688">MGLGEVHTLPQEGLYAAPLLEQRAMIPYPELVSLANVWTFCK</sequence>
<proteinExistence type="predicted"/>
<evidence type="ECO:0000313" key="1">
    <source>
        <dbReference type="EMBL" id="SVA23645.1"/>
    </source>
</evidence>
<reference evidence="1" key="1">
    <citation type="submission" date="2018-05" db="EMBL/GenBank/DDBJ databases">
        <authorList>
            <person name="Lanie J.A."/>
            <person name="Ng W.-L."/>
            <person name="Kazmierczak K.M."/>
            <person name="Andrzejewski T.M."/>
            <person name="Davidsen T.M."/>
            <person name="Wayne K.J."/>
            <person name="Tettelin H."/>
            <person name="Glass J.I."/>
            <person name="Rusch D."/>
            <person name="Podicherti R."/>
            <person name="Tsui H.-C.T."/>
            <person name="Winkler M.E."/>
        </authorList>
    </citation>
    <scope>NUCLEOTIDE SEQUENCE</scope>
</reference>
<accession>A0A381U5W4</accession>